<keyword evidence="3" id="KW-1185">Reference proteome</keyword>
<name>A0A239MXL9_9NOCA</name>
<organism evidence="2 3">
    <name type="scientific">Rhodococcoides kyotonense</name>
    <dbReference type="NCBI Taxonomy" id="398843"/>
    <lineage>
        <taxon>Bacteria</taxon>
        <taxon>Bacillati</taxon>
        <taxon>Actinomycetota</taxon>
        <taxon>Actinomycetes</taxon>
        <taxon>Mycobacteriales</taxon>
        <taxon>Nocardiaceae</taxon>
        <taxon>Rhodococcoides</taxon>
    </lineage>
</organism>
<dbReference type="AlphaFoldDB" id="A0A239MXL9"/>
<feature type="compositionally biased region" description="Polar residues" evidence="1">
    <location>
        <begin position="28"/>
        <end position="40"/>
    </location>
</feature>
<accession>A0A239MXL9</accession>
<feature type="region of interest" description="Disordered" evidence="1">
    <location>
        <begin position="16"/>
        <end position="40"/>
    </location>
</feature>
<evidence type="ECO:0000256" key="1">
    <source>
        <dbReference type="SAM" id="MobiDB-lite"/>
    </source>
</evidence>
<dbReference type="Proteomes" id="UP000198327">
    <property type="component" value="Unassembled WGS sequence"/>
</dbReference>
<dbReference type="EMBL" id="FZOW01000024">
    <property type="protein sequence ID" value="SNT47456.1"/>
    <property type="molecule type" value="Genomic_DNA"/>
</dbReference>
<evidence type="ECO:0000313" key="3">
    <source>
        <dbReference type="Proteomes" id="UP000198327"/>
    </source>
</evidence>
<evidence type="ECO:0000313" key="2">
    <source>
        <dbReference type="EMBL" id="SNT47456.1"/>
    </source>
</evidence>
<gene>
    <name evidence="2" type="ORF">SAMN05421642_12456</name>
</gene>
<proteinExistence type="predicted"/>
<reference evidence="3" key="1">
    <citation type="submission" date="2017-06" db="EMBL/GenBank/DDBJ databases">
        <authorList>
            <person name="Varghese N."/>
            <person name="Submissions S."/>
        </authorList>
    </citation>
    <scope>NUCLEOTIDE SEQUENCE [LARGE SCALE GENOMIC DNA]</scope>
    <source>
        <strain evidence="3">JCM 23211</strain>
    </source>
</reference>
<protein>
    <submittedName>
        <fullName evidence="2">Uncharacterized protein</fullName>
    </submittedName>
</protein>
<sequence length="72" mass="7687">MERVVDEGDSFGCIDVLGDQDGDISPQRLASSNRSAGSPMTKSLRGLWAAARAAEKLTYRAGSSDLQRVVES</sequence>